<dbReference type="InterPro" id="IPR017871">
    <property type="entry name" value="ABC_transporter-like_CS"/>
</dbReference>
<dbReference type="PANTHER" id="PTHR43394">
    <property type="entry name" value="ATP-DEPENDENT PERMEASE MDL1, MITOCHONDRIAL"/>
    <property type="match status" value="1"/>
</dbReference>
<dbReference type="InterPro" id="IPR027417">
    <property type="entry name" value="P-loop_NTPase"/>
</dbReference>
<dbReference type="GO" id="GO:0005524">
    <property type="term" value="F:ATP binding"/>
    <property type="evidence" value="ECO:0007669"/>
    <property type="project" value="UniProtKB-KW"/>
</dbReference>
<dbReference type="PANTHER" id="PTHR43394:SF1">
    <property type="entry name" value="ATP-BINDING CASSETTE SUB-FAMILY B MEMBER 10, MITOCHONDRIAL"/>
    <property type="match status" value="1"/>
</dbReference>
<keyword evidence="3" id="KW-0547">Nucleotide-binding</keyword>
<accession>A0A4V1RWY2</accession>
<evidence type="ECO:0000256" key="1">
    <source>
        <dbReference type="ARBA" id="ARBA00004651"/>
    </source>
</evidence>
<dbReference type="GO" id="GO:0005886">
    <property type="term" value="C:plasma membrane"/>
    <property type="evidence" value="ECO:0007669"/>
    <property type="project" value="UniProtKB-SubCell"/>
</dbReference>
<evidence type="ECO:0000313" key="13">
    <source>
        <dbReference type="Proteomes" id="UP000290407"/>
    </source>
</evidence>
<feature type="domain" description="ABC transporter" evidence="9">
    <location>
        <begin position="487"/>
        <end position="709"/>
    </location>
</feature>
<feature type="transmembrane region" description="Helical" evidence="8">
    <location>
        <begin position="283"/>
        <end position="304"/>
    </location>
</feature>
<sequence>MKPLNYLERTLIRQQGQADCGVACLASIMAYYGGHSRLERLRELSGTDTQGTTLLGLHQAAQQLGLDSEGLQADSIENLKTDVSGPVILNVLIDDRLQHYVVCYGWDNIAGFFSIGDPARGIEHYTTEELTAIWPARILLTLTPNASFVKQTDEKVAKRRWLLGLIRDDIPLLAIATGLGIVTAGLGLSTAIFSQKLIDEILPRHDTKRLLLGLALLAFLLVARAIIGYLRGFLLNRQSQDFNNRMVNRFYGALLYLPKSFFDSRKTGELVARLNDTSRIQRSINHITGAVVINALVLLVSAGYLFTYSAWIGLLSLVSIPLYGGLAWFFHKPILDGQRDVMAASARTESNYVDTIQGIDVIKTSNREPFFQEITTSVYSFFQKKAYSLGLVGLRFSLLAEATGALLIVGLMAITSLLVVQKSLQLGEMMAILTLTGTILPAVASLALTNIQLQEANVAFERMYEYAQLDPEHPAAIPQADFTFSSLTLHDVSFRFPGRPTLLDRVSLTIHRGEQVALLGESGSGKSTLLQLIQRFYKPETGQISVNDTDWESIDTPTWRHGLGVVPQHIKLFSGTLLDNICLGDTIGEADDIIDFCRTYGFAVYFEQFPQGYFTLLGEDGVNLSGGQRQLVALARALYRNPQLLLLDEPTSAMDQHTEQFVMNLLDNLRPQLAILLITHKPQLATTASRAYRLINHTLHVYESEVLPI</sequence>
<evidence type="ECO:0000256" key="8">
    <source>
        <dbReference type="SAM" id="Phobius"/>
    </source>
</evidence>
<dbReference type="Gene3D" id="3.40.50.300">
    <property type="entry name" value="P-loop containing nucleotide triphosphate hydrolases"/>
    <property type="match status" value="1"/>
</dbReference>
<dbReference type="RefSeq" id="WP_077920822.1">
    <property type="nucleotide sequence ID" value="NZ_SBLB01000001.1"/>
</dbReference>
<dbReference type="EMBL" id="SBLB01000001">
    <property type="protein sequence ID" value="RYC71858.1"/>
    <property type="molecule type" value="Genomic_DNA"/>
</dbReference>
<dbReference type="CDD" id="cd18570">
    <property type="entry name" value="ABC_6TM_PCAT1_LagD_like"/>
    <property type="match status" value="1"/>
</dbReference>
<dbReference type="InterPro" id="IPR003439">
    <property type="entry name" value="ABC_transporter-like_ATP-bd"/>
</dbReference>
<evidence type="ECO:0000259" key="10">
    <source>
        <dbReference type="PROSITE" id="PS50929"/>
    </source>
</evidence>
<feature type="transmembrane region" description="Helical" evidence="8">
    <location>
        <begin position="432"/>
        <end position="453"/>
    </location>
</feature>
<dbReference type="Pfam" id="PF03412">
    <property type="entry name" value="Peptidase_C39"/>
    <property type="match status" value="1"/>
</dbReference>
<evidence type="ECO:0000256" key="2">
    <source>
        <dbReference type="ARBA" id="ARBA00022692"/>
    </source>
</evidence>
<dbReference type="GO" id="GO:0016887">
    <property type="term" value="F:ATP hydrolysis activity"/>
    <property type="evidence" value="ECO:0007669"/>
    <property type="project" value="InterPro"/>
</dbReference>
<evidence type="ECO:0000256" key="4">
    <source>
        <dbReference type="ARBA" id="ARBA00022801"/>
    </source>
</evidence>
<organism evidence="12 13">
    <name type="scientific">Spirosoma sordidisoli</name>
    <dbReference type="NCBI Taxonomy" id="2502893"/>
    <lineage>
        <taxon>Bacteria</taxon>
        <taxon>Pseudomonadati</taxon>
        <taxon>Bacteroidota</taxon>
        <taxon>Cytophagia</taxon>
        <taxon>Cytophagales</taxon>
        <taxon>Cytophagaceae</taxon>
        <taxon>Spirosoma</taxon>
    </lineage>
</organism>
<feature type="domain" description="Peptidase C39" evidence="11">
    <location>
        <begin position="14"/>
        <end position="141"/>
    </location>
</feature>
<dbReference type="GO" id="GO:0008233">
    <property type="term" value="F:peptidase activity"/>
    <property type="evidence" value="ECO:0007669"/>
    <property type="project" value="InterPro"/>
</dbReference>
<dbReference type="InterPro" id="IPR036640">
    <property type="entry name" value="ABC1_TM_sf"/>
</dbReference>
<dbReference type="AlphaFoldDB" id="A0A4V1RWY2"/>
<evidence type="ECO:0000256" key="3">
    <source>
        <dbReference type="ARBA" id="ARBA00022741"/>
    </source>
</evidence>
<dbReference type="InterPro" id="IPR005074">
    <property type="entry name" value="Peptidase_C39"/>
</dbReference>
<dbReference type="Pfam" id="PF00664">
    <property type="entry name" value="ABC_membrane"/>
    <property type="match status" value="1"/>
</dbReference>
<dbReference type="Pfam" id="PF00005">
    <property type="entry name" value="ABC_tran"/>
    <property type="match status" value="1"/>
</dbReference>
<keyword evidence="2 8" id="KW-0812">Transmembrane</keyword>
<evidence type="ECO:0000256" key="6">
    <source>
        <dbReference type="ARBA" id="ARBA00022989"/>
    </source>
</evidence>
<feature type="transmembrane region" description="Helical" evidence="8">
    <location>
        <begin position="398"/>
        <end position="420"/>
    </location>
</feature>
<comment type="caution">
    <text evidence="12">The sequence shown here is derived from an EMBL/GenBank/DDBJ whole genome shotgun (WGS) entry which is preliminary data.</text>
</comment>
<dbReference type="Gene3D" id="1.20.1560.10">
    <property type="entry name" value="ABC transporter type 1, transmembrane domain"/>
    <property type="match status" value="1"/>
</dbReference>
<keyword evidence="13" id="KW-1185">Reference proteome</keyword>
<protein>
    <submittedName>
        <fullName evidence="12">Peptidase domain-containing ABC transporter</fullName>
    </submittedName>
</protein>
<keyword evidence="4" id="KW-0378">Hydrolase</keyword>
<feature type="domain" description="ABC transmembrane type-1" evidence="10">
    <location>
        <begin position="174"/>
        <end position="455"/>
    </location>
</feature>
<dbReference type="SUPFAM" id="SSF52540">
    <property type="entry name" value="P-loop containing nucleoside triphosphate hydrolases"/>
    <property type="match status" value="1"/>
</dbReference>
<evidence type="ECO:0000256" key="7">
    <source>
        <dbReference type="ARBA" id="ARBA00023136"/>
    </source>
</evidence>
<dbReference type="PROSITE" id="PS50929">
    <property type="entry name" value="ABC_TM1F"/>
    <property type="match status" value="1"/>
</dbReference>
<evidence type="ECO:0000313" key="12">
    <source>
        <dbReference type="EMBL" id="RYC71858.1"/>
    </source>
</evidence>
<dbReference type="GO" id="GO:0015421">
    <property type="term" value="F:ABC-type oligopeptide transporter activity"/>
    <property type="evidence" value="ECO:0007669"/>
    <property type="project" value="TreeGrafter"/>
</dbReference>
<dbReference type="SUPFAM" id="SSF90123">
    <property type="entry name" value="ABC transporter transmembrane region"/>
    <property type="match status" value="1"/>
</dbReference>
<evidence type="ECO:0000259" key="11">
    <source>
        <dbReference type="PROSITE" id="PS50990"/>
    </source>
</evidence>
<reference evidence="12 13" key="1">
    <citation type="submission" date="2019-01" db="EMBL/GenBank/DDBJ databases">
        <title>Spirosoma flava sp. nov., a propanil-degrading bacterium isolated from herbicide-contaminated soil.</title>
        <authorList>
            <person name="Zhang L."/>
            <person name="Jiang J.-D."/>
        </authorList>
    </citation>
    <scope>NUCLEOTIDE SEQUENCE [LARGE SCALE GENOMIC DNA]</scope>
    <source>
        <strain evidence="12 13">TY50</strain>
    </source>
</reference>
<dbReference type="Proteomes" id="UP000290407">
    <property type="component" value="Unassembled WGS sequence"/>
</dbReference>
<evidence type="ECO:0000259" key="9">
    <source>
        <dbReference type="PROSITE" id="PS50893"/>
    </source>
</evidence>
<dbReference type="InterPro" id="IPR039421">
    <property type="entry name" value="Type_1_exporter"/>
</dbReference>
<comment type="subcellular location">
    <subcellularLocation>
        <location evidence="1">Cell membrane</location>
        <topology evidence="1">Multi-pass membrane protein</topology>
    </subcellularLocation>
</comment>
<gene>
    <name evidence="12" type="ORF">EQG79_06945</name>
</gene>
<dbReference type="SMART" id="SM00382">
    <property type="entry name" value="AAA"/>
    <property type="match status" value="1"/>
</dbReference>
<dbReference type="GO" id="GO:0006508">
    <property type="term" value="P:proteolysis"/>
    <property type="evidence" value="ECO:0007669"/>
    <property type="project" value="InterPro"/>
</dbReference>
<dbReference type="InterPro" id="IPR003593">
    <property type="entry name" value="AAA+_ATPase"/>
</dbReference>
<proteinExistence type="predicted"/>
<keyword evidence="5" id="KW-0067">ATP-binding</keyword>
<evidence type="ECO:0000256" key="5">
    <source>
        <dbReference type="ARBA" id="ARBA00022840"/>
    </source>
</evidence>
<feature type="transmembrane region" description="Helical" evidence="8">
    <location>
        <begin position="310"/>
        <end position="330"/>
    </location>
</feature>
<dbReference type="InterPro" id="IPR011527">
    <property type="entry name" value="ABC1_TM_dom"/>
</dbReference>
<dbReference type="PROSITE" id="PS50990">
    <property type="entry name" value="PEPTIDASE_C39"/>
    <property type="match status" value="1"/>
</dbReference>
<dbReference type="CDD" id="cd02418">
    <property type="entry name" value="Peptidase_C39B"/>
    <property type="match status" value="1"/>
</dbReference>
<feature type="transmembrane region" description="Helical" evidence="8">
    <location>
        <begin position="170"/>
        <end position="190"/>
    </location>
</feature>
<feature type="transmembrane region" description="Helical" evidence="8">
    <location>
        <begin position="210"/>
        <end position="230"/>
    </location>
</feature>
<keyword evidence="7 8" id="KW-0472">Membrane</keyword>
<dbReference type="Gene3D" id="3.90.70.10">
    <property type="entry name" value="Cysteine proteinases"/>
    <property type="match status" value="1"/>
</dbReference>
<keyword evidence="6 8" id="KW-1133">Transmembrane helix</keyword>
<dbReference type="PROSITE" id="PS00211">
    <property type="entry name" value="ABC_TRANSPORTER_1"/>
    <property type="match status" value="1"/>
</dbReference>
<name>A0A4V1RWY2_9BACT</name>
<dbReference type="PROSITE" id="PS50893">
    <property type="entry name" value="ABC_TRANSPORTER_2"/>
    <property type="match status" value="1"/>
</dbReference>